<dbReference type="PANTHER" id="PTHR21666:SF294">
    <property type="entry name" value="PEPTIDASE M23"/>
    <property type="match status" value="1"/>
</dbReference>
<reference evidence="2" key="1">
    <citation type="submission" date="2018-06" db="EMBL/GenBank/DDBJ databases">
        <authorList>
            <person name="Zhirakovskaya E."/>
        </authorList>
    </citation>
    <scope>NUCLEOTIDE SEQUENCE</scope>
</reference>
<dbReference type="SUPFAM" id="SSF51261">
    <property type="entry name" value="Duplicated hybrid motif"/>
    <property type="match status" value="1"/>
</dbReference>
<evidence type="ECO:0000259" key="1">
    <source>
        <dbReference type="Pfam" id="PF01551"/>
    </source>
</evidence>
<protein>
    <recommendedName>
        <fullName evidence="1">M23ase beta-sheet core domain-containing protein</fullName>
    </recommendedName>
</protein>
<name>A0A3B1BSZ2_9ZZZZ</name>
<evidence type="ECO:0000313" key="2">
    <source>
        <dbReference type="EMBL" id="VAX13790.1"/>
    </source>
</evidence>
<dbReference type="PANTHER" id="PTHR21666">
    <property type="entry name" value="PEPTIDASE-RELATED"/>
    <property type="match status" value="1"/>
</dbReference>
<dbReference type="GO" id="GO:0004222">
    <property type="term" value="F:metalloendopeptidase activity"/>
    <property type="evidence" value="ECO:0007669"/>
    <property type="project" value="TreeGrafter"/>
</dbReference>
<dbReference type="Gene3D" id="2.70.70.10">
    <property type="entry name" value="Glucose Permease (Domain IIA)"/>
    <property type="match status" value="1"/>
</dbReference>
<feature type="domain" description="M23ase beta-sheet core" evidence="1">
    <location>
        <begin position="150"/>
        <end position="247"/>
    </location>
</feature>
<dbReference type="InterPro" id="IPR011055">
    <property type="entry name" value="Dup_hybrid_motif"/>
</dbReference>
<proteinExistence type="predicted"/>
<organism evidence="2">
    <name type="scientific">hydrothermal vent metagenome</name>
    <dbReference type="NCBI Taxonomy" id="652676"/>
    <lineage>
        <taxon>unclassified sequences</taxon>
        <taxon>metagenomes</taxon>
        <taxon>ecological metagenomes</taxon>
    </lineage>
</organism>
<dbReference type="Pfam" id="PF01551">
    <property type="entry name" value="Peptidase_M23"/>
    <property type="match status" value="1"/>
</dbReference>
<dbReference type="InterPro" id="IPR016047">
    <property type="entry name" value="M23ase_b-sheet_dom"/>
</dbReference>
<dbReference type="CDD" id="cd12797">
    <property type="entry name" value="M23_peptidase"/>
    <property type="match status" value="1"/>
</dbReference>
<dbReference type="EMBL" id="UOFZ01000137">
    <property type="protein sequence ID" value="VAX13790.1"/>
    <property type="molecule type" value="Genomic_DNA"/>
</dbReference>
<gene>
    <name evidence="2" type="ORF">MNBD_GAMMA24-548</name>
</gene>
<accession>A0A3B1BSZ2</accession>
<dbReference type="AlphaFoldDB" id="A0A3B1BSZ2"/>
<dbReference type="InterPro" id="IPR050570">
    <property type="entry name" value="Cell_wall_metabolism_enzyme"/>
</dbReference>
<sequence>MLVILVFGNLLVWPGWSAAAQNNHSGAKKSQVTLINRGTDRQPIFDVYNNYYGPIEFELSADEFVNMKSEPALPIQKVIPAKTTVQLCRLTQISAHEPWSYTYSTRYVLGKPGVRHLTGKPYGLPFGEIQQFVISQGFNGRRSHQTPATKYAIDIDMPQGTEVLAMRSGRVMEITRARLNNDKKSVPALQIRILHQDGTMGLYAHLKKGSIAVHEGQRVHRGQLIAASGPSYKENVKPHLHFALQRNAGMRLESIPFQITSFSGSGITPKVDLILRHSPY</sequence>